<feature type="transmembrane region" description="Helical" evidence="11">
    <location>
        <begin position="261"/>
        <end position="285"/>
    </location>
</feature>
<dbReference type="FunFam" id="3.40.50.300:FF:000299">
    <property type="entry name" value="ABC transporter ATP-binding protein/permease"/>
    <property type="match status" value="1"/>
</dbReference>
<dbReference type="RefSeq" id="WP_006702484.1">
    <property type="nucleotide sequence ID" value="NZ_KI391971.1"/>
</dbReference>
<sequence length="562" mass="62794">MQNLITKEVKLKMIPWLLIGIVGSLLTLGIPYLVQSLLDNGDGKNIFQNVMLIVALLFIQLVLSFSAHYGLLKIGEDIVFDFRMKAYESVLYNEQEAQKRSGESAGEIIEVSKKLKNFIVFQLPTFIQSIVTIVGILIFLFILNWKLSVVILLGIPSIFLILNPMSKLVSNISQSEQKVTIKVIGQLGEYFRNRIFFLANNAIEQSKQKMKESYLELYQQSVKLGFFEALMQPFSLFFITIVLSFIFLFGGLLLSSGEMTIGIFISFLIYIFMLLTPASSVGSFLGELSKLQGSMSDLLELIRKPITSQQNTGEVIDLSDVTIQLSDVSFGYEETEVLNHISMEIHSGSTVAIVGPSGAGKSTLLSLLLGMIQPTNGQVCIDSIDLSGVNLQEYRNQIGYLAQNETLLAGTILDNLTWGLKEIVSTEAINQALKDAEIYDFVTALPQGIHTNVSELGDNFSGGQQQRLAFARILLRNPKLIFLDEATSSLDSILEHKIIQTLEQEYRHLTKVMIAHRLSTVQDATQIYFLEDGKITGVGTHSELLESHPHYQEFVKKQMIHQ</sequence>
<evidence type="ECO:0000256" key="1">
    <source>
        <dbReference type="ARBA" id="ARBA00004651"/>
    </source>
</evidence>
<name>D0BJS4_9LACT</name>
<keyword evidence="6" id="KW-0547">Nucleotide-binding</keyword>
<dbReference type="PANTHER" id="PTHR43394:SF1">
    <property type="entry name" value="ATP-BINDING CASSETTE SUB-FAMILY B MEMBER 10, MITOCHONDRIAL"/>
    <property type="match status" value="1"/>
</dbReference>
<feature type="domain" description="ABC transporter" evidence="12">
    <location>
        <begin position="323"/>
        <end position="557"/>
    </location>
</feature>
<dbReference type="PROSITE" id="PS00211">
    <property type="entry name" value="ABC_TRANSPORTER_1"/>
    <property type="match status" value="1"/>
</dbReference>
<feature type="transmembrane region" description="Helical" evidence="11">
    <location>
        <begin position="118"/>
        <end position="141"/>
    </location>
</feature>
<evidence type="ECO:0000256" key="10">
    <source>
        <dbReference type="ARBA" id="ARBA00023136"/>
    </source>
</evidence>
<comment type="subcellular location">
    <subcellularLocation>
        <location evidence="1">Cell membrane</location>
        <topology evidence="1">Multi-pass membrane protein</topology>
    </subcellularLocation>
</comment>
<feature type="transmembrane region" description="Helical" evidence="11">
    <location>
        <begin position="234"/>
        <end position="255"/>
    </location>
</feature>
<dbReference type="EMBL" id="ACRF02000014">
    <property type="protein sequence ID" value="EEW93327.1"/>
    <property type="molecule type" value="Genomic_DNA"/>
</dbReference>
<dbReference type="InterPro" id="IPR036640">
    <property type="entry name" value="ABC1_TM_sf"/>
</dbReference>
<dbReference type="GO" id="GO:0006508">
    <property type="term" value="P:proteolysis"/>
    <property type="evidence" value="ECO:0007669"/>
    <property type="project" value="UniProtKB-KW"/>
</dbReference>
<dbReference type="AlphaFoldDB" id="D0BJS4"/>
<keyword evidence="9 11" id="KW-1133">Transmembrane helix</keyword>
<dbReference type="InterPro" id="IPR017871">
    <property type="entry name" value="ABC_transporter-like_CS"/>
</dbReference>
<feature type="transmembrane region" description="Helical" evidence="11">
    <location>
        <begin position="46"/>
        <end position="65"/>
    </location>
</feature>
<evidence type="ECO:0000313" key="14">
    <source>
        <dbReference type="EMBL" id="EEW93327.1"/>
    </source>
</evidence>
<reference evidence="14" key="1">
    <citation type="submission" date="2009-09" db="EMBL/GenBank/DDBJ databases">
        <authorList>
            <consortium name="The Broad Institute Genome Sequencing Platform"/>
            <person name="Ward D."/>
            <person name="Feldgarden M."/>
            <person name="Earl A."/>
            <person name="Young S.K."/>
            <person name="Zeng Q."/>
            <person name="Koehrsen M."/>
            <person name="Alvarado L."/>
            <person name="Berlin A."/>
            <person name="Bochicchio J."/>
            <person name="Borenstein D."/>
            <person name="Chapman S.B."/>
            <person name="Chen Z."/>
            <person name="Engels R."/>
            <person name="Freedman E."/>
            <person name="Gellesch M."/>
            <person name="Goldberg J."/>
            <person name="Griggs A."/>
            <person name="Gujja S."/>
            <person name="Heilman E."/>
            <person name="Heiman D."/>
            <person name="Hepburn T."/>
            <person name="Howarth C."/>
            <person name="Jen D."/>
            <person name="Larson L."/>
            <person name="Lewis B."/>
            <person name="Mehta T."/>
            <person name="Park D."/>
            <person name="Pearson M."/>
            <person name="Roberts A."/>
            <person name="Saif S."/>
            <person name="Shea T."/>
            <person name="Shenoy N."/>
            <person name="Sisk P."/>
            <person name="Stolte C."/>
            <person name="Sykes S."/>
            <person name="Thomson T."/>
            <person name="Walk T."/>
            <person name="White J."/>
            <person name="Yandava C."/>
            <person name="Sibley C.D."/>
            <person name="Field T.R."/>
            <person name="Grinwis M."/>
            <person name="Eshaghurshan C.S."/>
            <person name="Surette M.G."/>
            <person name="Haas B."/>
            <person name="Nusbaum C."/>
            <person name="Birren B."/>
        </authorList>
    </citation>
    <scope>NUCLEOTIDE SEQUENCE [LARGE SCALE GENOMIC DNA]</scope>
    <source>
        <strain evidence="14">ATCC 700633</strain>
    </source>
</reference>
<dbReference type="eggNOG" id="COG1132">
    <property type="taxonomic scope" value="Bacteria"/>
</dbReference>
<dbReference type="Pfam" id="PF00664">
    <property type="entry name" value="ABC_membrane"/>
    <property type="match status" value="1"/>
</dbReference>
<dbReference type="GO" id="GO:0016887">
    <property type="term" value="F:ATP hydrolysis activity"/>
    <property type="evidence" value="ECO:0007669"/>
    <property type="project" value="InterPro"/>
</dbReference>
<reference evidence="14" key="2">
    <citation type="submission" date="2011-10" db="EMBL/GenBank/DDBJ databases">
        <title>The Genome Sequence of Granulicatella elegans ATCC 700633.</title>
        <authorList>
            <consortium name="The Broad Institute Genome Sequencing Platform"/>
            <consortium name="The Broad Institute Genome Sequencing Center for Infectious Disease"/>
            <person name="Earl A."/>
            <person name="Ward D."/>
            <person name="Feldgarden M."/>
            <person name="Gevers D."/>
            <person name="Sibley C.D."/>
            <person name="Field T.R."/>
            <person name="Grinwis M."/>
            <person name="Eshaghurshan C.S."/>
            <person name="Surette M.G."/>
            <person name="Young S.K."/>
            <person name="Zeng Q."/>
            <person name="Gargeya S."/>
            <person name="Fitzgerald M."/>
            <person name="Haas B."/>
            <person name="Abouelleil A."/>
            <person name="Alvarado L."/>
            <person name="Arachchi H.M."/>
            <person name="Berlin A."/>
            <person name="Brown A."/>
            <person name="Chapman S.B."/>
            <person name="Chen Z."/>
            <person name="Dunbar C."/>
            <person name="Freedman E."/>
            <person name="Gearin G."/>
            <person name="Goldberg J."/>
            <person name="Griggs A."/>
            <person name="Gujja S."/>
            <person name="Heiman D."/>
            <person name="Howarth C."/>
            <person name="Larson L."/>
            <person name="Lui A."/>
            <person name="MacDonald P.J.P."/>
            <person name="Montmayeur A."/>
            <person name="Murphy C."/>
            <person name="Neiman D."/>
            <person name="Pearson M."/>
            <person name="Priest M."/>
            <person name="Roberts A."/>
            <person name="Saif S."/>
            <person name="Shea T."/>
            <person name="Shenoy N."/>
            <person name="Sisk P."/>
            <person name="Stolte C."/>
            <person name="Sykes S."/>
            <person name="Wortman J."/>
            <person name="Nusbaum C."/>
            <person name="Birren B."/>
        </authorList>
    </citation>
    <scope>NUCLEOTIDE SEQUENCE [LARGE SCALE GENOMIC DNA]</scope>
    <source>
        <strain evidence="14">ATCC 700633</strain>
    </source>
</reference>
<keyword evidence="3" id="KW-1003">Cell membrane</keyword>
<dbReference type="SMART" id="SM00382">
    <property type="entry name" value="AAA"/>
    <property type="match status" value="1"/>
</dbReference>
<dbReference type="Proteomes" id="UP000002939">
    <property type="component" value="Unassembled WGS sequence"/>
</dbReference>
<evidence type="ECO:0000313" key="15">
    <source>
        <dbReference type="Proteomes" id="UP000002939"/>
    </source>
</evidence>
<dbReference type="HOGENOM" id="CLU_000604_84_3_9"/>
<evidence type="ECO:0000256" key="5">
    <source>
        <dbReference type="ARBA" id="ARBA00022692"/>
    </source>
</evidence>
<dbReference type="OrthoDB" id="9770415at2"/>
<dbReference type="Gene3D" id="1.20.1560.10">
    <property type="entry name" value="ABC transporter type 1, transmembrane domain"/>
    <property type="match status" value="1"/>
</dbReference>
<dbReference type="InterPro" id="IPR039421">
    <property type="entry name" value="Type_1_exporter"/>
</dbReference>
<dbReference type="GO" id="GO:0015421">
    <property type="term" value="F:ABC-type oligopeptide transporter activity"/>
    <property type="evidence" value="ECO:0007669"/>
    <property type="project" value="TreeGrafter"/>
</dbReference>
<proteinExistence type="predicted"/>
<comment type="caution">
    <text evidence="14">The sequence shown here is derived from an EMBL/GenBank/DDBJ whole genome shotgun (WGS) entry which is preliminary data.</text>
</comment>
<dbReference type="CDD" id="cd18551">
    <property type="entry name" value="ABC_6TM_LmrA_like"/>
    <property type="match status" value="1"/>
</dbReference>
<dbReference type="Pfam" id="PF00005">
    <property type="entry name" value="ABC_tran"/>
    <property type="match status" value="1"/>
</dbReference>
<keyword evidence="8" id="KW-0067">ATP-binding</keyword>
<dbReference type="PROSITE" id="PS50929">
    <property type="entry name" value="ABC_TM1F"/>
    <property type="match status" value="1"/>
</dbReference>
<accession>D0BJS4</accession>
<evidence type="ECO:0000256" key="9">
    <source>
        <dbReference type="ARBA" id="ARBA00022989"/>
    </source>
</evidence>
<keyword evidence="5 11" id="KW-0812">Transmembrane</keyword>
<evidence type="ECO:0000256" key="7">
    <source>
        <dbReference type="ARBA" id="ARBA00022807"/>
    </source>
</evidence>
<evidence type="ECO:0000259" key="13">
    <source>
        <dbReference type="PROSITE" id="PS50929"/>
    </source>
</evidence>
<evidence type="ECO:0000259" key="12">
    <source>
        <dbReference type="PROSITE" id="PS50893"/>
    </source>
</evidence>
<protein>
    <recommendedName>
        <fullName evidence="16">ABC transporter ATP-binding protein</fullName>
    </recommendedName>
</protein>
<dbReference type="SUPFAM" id="SSF90123">
    <property type="entry name" value="ABC transporter transmembrane region"/>
    <property type="match status" value="1"/>
</dbReference>
<dbReference type="InterPro" id="IPR011527">
    <property type="entry name" value="ABC1_TM_dom"/>
</dbReference>
<dbReference type="InterPro" id="IPR027417">
    <property type="entry name" value="P-loop_NTPase"/>
</dbReference>
<dbReference type="PANTHER" id="PTHR43394">
    <property type="entry name" value="ATP-DEPENDENT PERMEASE MDL1, MITOCHONDRIAL"/>
    <property type="match status" value="1"/>
</dbReference>
<dbReference type="InterPro" id="IPR003593">
    <property type="entry name" value="AAA+_ATPase"/>
</dbReference>
<evidence type="ECO:0000256" key="2">
    <source>
        <dbReference type="ARBA" id="ARBA00022448"/>
    </source>
</evidence>
<dbReference type="Gene3D" id="3.40.50.300">
    <property type="entry name" value="P-loop containing nucleotide triphosphate hydrolases"/>
    <property type="match status" value="1"/>
</dbReference>
<evidence type="ECO:0000256" key="4">
    <source>
        <dbReference type="ARBA" id="ARBA00022670"/>
    </source>
</evidence>
<evidence type="ECO:0008006" key="16">
    <source>
        <dbReference type="Google" id="ProtNLM"/>
    </source>
</evidence>
<dbReference type="InterPro" id="IPR003439">
    <property type="entry name" value="ABC_transporter-like_ATP-bd"/>
</dbReference>
<evidence type="ECO:0000256" key="3">
    <source>
        <dbReference type="ARBA" id="ARBA00022475"/>
    </source>
</evidence>
<keyword evidence="15" id="KW-1185">Reference proteome</keyword>
<feature type="transmembrane region" description="Helical" evidence="11">
    <location>
        <begin position="14"/>
        <end position="34"/>
    </location>
</feature>
<evidence type="ECO:0000256" key="11">
    <source>
        <dbReference type="SAM" id="Phobius"/>
    </source>
</evidence>
<evidence type="ECO:0000256" key="8">
    <source>
        <dbReference type="ARBA" id="ARBA00022840"/>
    </source>
</evidence>
<dbReference type="SUPFAM" id="SSF52540">
    <property type="entry name" value="P-loop containing nucleoside triphosphate hydrolases"/>
    <property type="match status" value="1"/>
</dbReference>
<keyword evidence="2" id="KW-0813">Transport</keyword>
<keyword evidence="7" id="KW-0788">Thiol protease</keyword>
<dbReference type="GO" id="GO:0005886">
    <property type="term" value="C:plasma membrane"/>
    <property type="evidence" value="ECO:0007669"/>
    <property type="project" value="UniProtKB-SubCell"/>
</dbReference>
<keyword evidence="10 11" id="KW-0472">Membrane</keyword>
<organism evidence="14 15">
    <name type="scientific">Granulicatella elegans ATCC 700633</name>
    <dbReference type="NCBI Taxonomy" id="626369"/>
    <lineage>
        <taxon>Bacteria</taxon>
        <taxon>Bacillati</taxon>
        <taxon>Bacillota</taxon>
        <taxon>Bacilli</taxon>
        <taxon>Lactobacillales</taxon>
        <taxon>Carnobacteriaceae</taxon>
        <taxon>Granulicatella</taxon>
    </lineage>
</organism>
<gene>
    <name evidence="14" type="ORF">HMPREF0446_00209</name>
</gene>
<dbReference type="STRING" id="626369.HMPREF0446_00209"/>
<feature type="domain" description="ABC transmembrane type-1" evidence="13">
    <location>
        <begin position="17"/>
        <end position="290"/>
    </location>
</feature>
<dbReference type="GO" id="GO:0005524">
    <property type="term" value="F:ATP binding"/>
    <property type="evidence" value="ECO:0007669"/>
    <property type="project" value="UniProtKB-KW"/>
</dbReference>
<dbReference type="PROSITE" id="PS50893">
    <property type="entry name" value="ABC_TRANSPORTER_2"/>
    <property type="match status" value="1"/>
</dbReference>
<dbReference type="GO" id="GO:0008234">
    <property type="term" value="F:cysteine-type peptidase activity"/>
    <property type="evidence" value="ECO:0007669"/>
    <property type="project" value="UniProtKB-KW"/>
</dbReference>
<evidence type="ECO:0000256" key="6">
    <source>
        <dbReference type="ARBA" id="ARBA00022741"/>
    </source>
</evidence>
<keyword evidence="4" id="KW-0645">Protease</keyword>
<keyword evidence="7" id="KW-0378">Hydrolase</keyword>